<dbReference type="Proteomes" id="UP001219037">
    <property type="component" value="Chromosome"/>
</dbReference>
<organism evidence="1 2">
    <name type="scientific">Citricoccus muralis</name>
    <dbReference type="NCBI Taxonomy" id="169134"/>
    <lineage>
        <taxon>Bacteria</taxon>
        <taxon>Bacillati</taxon>
        <taxon>Actinomycetota</taxon>
        <taxon>Actinomycetes</taxon>
        <taxon>Micrococcales</taxon>
        <taxon>Micrococcaceae</taxon>
        <taxon>Citricoccus</taxon>
    </lineage>
</organism>
<reference evidence="1 2" key="1">
    <citation type="submission" date="2023-04" db="EMBL/GenBank/DDBJ databases">
        <title>Funneling lignin-derived compounds into biodiesel using alkali-halophilic Citricoccus sp. P2.</title>
        <authorList>
            <person name="Luo C.-B."/>
        </authorList>
    </citation>
    <scope>NUCLEOTIDE SEQUENCE [LARGE SCALE GENOMIC DNA]</scope>
    <source>
        <strain evidence="1 2">P2</strain>
    </source>
</reference>
<dbReference type="InterPro" id="IPR029058">
    <property type="entry name" value="AB_hydrolase_fold"/>
</dbReference>
<proteinExistence type="predicted"/>
<name>A0ABY8H6G1_9MICC</name>
<evidence type="ECO:0000313" key="2">
    <source>
        <dbReference type="Proteomes" id="UP001219037"/>
    </source>
</evidence>
<accession>A0ABY8H6G1</accession>
<sequence length="287" mass="32117">MDAFLRVDETPTGIVTVDHHNVPIDLLVAPHPSDTAIVFFHGAIEKHFTLPVLSGLGISGGLNANRIFVSDPSLILEQRLLLGWYAGNRHQVDLQDALTRILDHVFTLLGAKRVVFFGGSGGGFASLYYASRFENSLALPFNPQTSIRRYLDRAVVMYMNLAFNAHAPRSRRLAYKPESIVSDLCRWYGTPRPPLVGYMQNLNDVSHVNRHLRPFLRQSHEDNRVMLLAERWDPGHTPPPKPLLTNVLDVASSAASWEDGLSELGFQTLDFERRQRMGLKGLAAGRN</sequence>
<dbReference type="EMBL" id="CP121252">
    <property type="protein sequence ID" value="WFP16729.1"/>
    <property type="molecule type" value="Genomic_DNA"/>
</dbReference>
<evidence type="ECO:0000313" key="1">
    <source>
        <dbReference type="EMBL" id="WFP16729.1"/>
    </source>
</evidence>
<dbReference type="RefSeq" id="WP_278157826.1">
    <property type="nucleotide sequence ID" value="NZ_CP121252.1"/>
</dbReference>
<dbReference type="Gene3D" id="3.40.50.1820">
    <property type="entry name" value="alpha/beta hydrolase"/>
    <property type="match status" value="1"/>
</dbReference>
<evidence type="ECO:0008006" key="3">
    <source>
        <dbReference type="Google" id="ProtNLM"/>
    </source>
</evidence>
<gene>
    <name evidence="1" type="ORF">P8192_00955</name>
</gene>
<dbReference type="SUPFAM" id="SSF53474">
    <property type="entry name" value="alpha/beta-Hydrolases"/>
    <property type="match status" value="2"/>
</dbReference>
<protein>
    <recommendedName>
        <fullName evidence="3">Alpha/beta hydrolase</fullName>
    </recommendedName>
</protein>
<keyword evidence="2" id="KW-1185">Reference proteome</keyword>